<dbReference type="GO" id="GO:0070131">
    <property type="term" value="P:positive regulation of mitochondrial translation"/>
    <property type="evidence" value="ECO:0007669"/>
    <property type="project" value="TreeGrafter"/>
</dbReference>
<dbReference type="SUPFAM" id="SSF50985">
    <property type="entry name" value="RCC1/BLIP-II"/>
    <property type="match status" value="1"/>
</dbReference>
<reference evidence="4" key="1">
    <citation type="submission" date="2017-01" db="EMBL/GenBank/DDBJ databases">
        <authorList>
            <person name="Wang Y."/>
            <person name="White M."/>
            <person name="Kvist S."/>
            <person name="Moncalvo J.-M."/>
        </authorList>
    </citation>
    <scope>NUCLEOTIDE SEQUENCE [LARGE SCALE GENOMIC DNA]</scope>
    <source>
        <strain evidence="4">COL-18-3</strain>
    </source>
</reference>
<protein>
    <submittedName>
        <fullName evidence="2">Williams-Beuren syndrome chromosomal region 16 protein-like protein</fullName>
    </submittedName>
</protein>
<dbReference type="PANTHER" id="PTHR46337">
    <property type="entry name" value="RCC1-LIKE G EXCHANGING FACTOR-LIKE PROTEIN"/>
    <property type="match status" value="1"/>
</dbReference>
<dbReference type="GO" id="GO:0005743">
    <property type="term" value="C:mitochondrial inner membrane"/>
    <property type="evidence" value="ECO:0007669"/>
    <property type="project" value="TreeGrafter"/>
</dbReference>
<evidence type="ECO:0000313" key="2">
    <source>
        <dbReference type="EMBL" id="OMH79005.1"/>
    </source>
</evidence>
<dbReference type="Pfam" id="PF13540">
    <property type="entry name" value="RCC1_2"/>
    <property type="match status" value="1"/>
</dbReference>
<sequence length="142" mass="15652">MSLETNNNPSVVNLEIPGKVLQIECGREHTLLLVQEANQGKVFSMGWGADGQPGSGCTKNVTTPNKVLGFEDHFISAISTSTDFTFALTNSGELFCWGNGEYGNNMLGSERDKVYAASLNPPLFPKYWISKKDSVYTFEYQI</sequence>
<keyword evidence="4" id="KW-1185">Reference proteome</keyword>
<dbReference type="Gene3D" id="2.130.10.30">
    <property type="entry name" value="Regulator of chromosome condensation 1/beta-lactamase-inhibitor protein II"/>
    <property type="match status" value="1"/>
</dbReference>
<proteinExistence type="predicted"/>
<gene>
    <name evidence="3" type="ORF">AX774_g5737</name>
    <name evidence="2" type="ORF">AX774_g7602</name>
</gene>
<dbReference type="GO" id="GO:0005085">
    <property type="term" value="F:guanyl-nucleotide exchange factor activity"/>
    <property type="evidence" value="ECO:0007669"/>
    <property type="project" value="TreeGrafter"/>
</dbReference>
<dbReference type="OrthoDB" id="5370059at2759"/>
<dbReference type="AlphaFoldDB" id="A0A1R1PDD3"/>
<dbReference type="InterPro" id="IPR000408">
    <property type="entry name" value="Reg_chr_condens"/>
</dbReference>
<evidence type="ECO:0000313" key="3">
    <source>
        <dbReference type="EMBL" id="OMH80827.1"/>
    </source>
</evidence>
<dbReference type="PANTHER" id="PTHR46337:SF1">
    <property type="entry name" value="RCC1-LIKE G EXCHANGING FACTOR-LIKE PROTEIN"/>
    <property type="match status" value="1"/>
</dbReference>
<comment type="caution">
    <text evidence="2">The sequence shown here is derived from an EMBL/GenBank/DDBJ whole genome shotgun (WGS) entry which is preliminary data.</text>
</comment>
<evidence type="ECO:0000313" key="4">
    <source>
        <dbReference type="Proteomes" id="UP000188320"/>
    </source>
</evidence>
<evidence type="ECO:0000256" key="1">
    <source>
        <dbReference type="PROSITE-ProRule" id="PRU00235"/>
    </source>
</evidence>
<dbReference type="InterPro" id="IPR053035">
    <property type="entry name" value="Mitochondrial_GEF_domain"/>
</dbReference>
<reference evidence="2" key="2">
    <citation type="submission" date="2017-01" db="EMBL/GenBank/DDBJ databases">
        <authorList>
            <person name="Mah S.A."/>
            <person name="Swanson W.J."/>
            <person name="Moy G.W."/>
            <person name="Vacquier V.D."/>
        </authorList>
    </citation>
    <scope>NUCLEOTIDE SEQUENCE [LARGE SCALE GENOMIC DNA]</scope>
    <source>
        <strain evidence="2">COL-18-3</strain>
    </source>
</reference>
<dbReference type="EMBL" id="LSSK01001697">
    <property type="protein sequence ID" value="OMH79005.1"/>
    <property type="molecule type" value="Genomic_DNA"/>
</dbReference>
<dbReference type="Proteomes" id="UP000188320">
    <property type="component" value="Unassembled WGS sequence"/>
</dbReference>
<dbReference type="PROSITE" id="PS50012">
    <property type="entry name" value="RCC1_3"/>
    <property type="match status" value="1"/>
</dbReference>
<feature type="repeat" description="RCC1" evidence="1">
    <location>
        <begin position="40"/>
        <end position="91"/>
    </location>
</feature>
<dbReference type="InterPro" id="IPR009091">
    <property type="entry name" value="RCC1/BLIP-II"/>
</dbReference>
<organism evidence="2 4">
    <name type="scientific">Zancudomyces culisetae</name>
    <name type="common">Gut fungus</name>
    <name type="synonym">Smittium culisetae</name>
    <dbReference type="NCBI Taxonomy" id="1213189"/>
    <lineage>
        <taxon>Eukaryota</taxon>
        <taxon>Fungi</taxon>
        <taxon>Fungi incertae sedis</taxon>
        <taxon>Zoopagomycota</taxon>
        <taxon>Kickxellomycotina</taxon>
        <taxon>Harpellomycetes</taxon>
        <taxon>Harpellales</taxon>
        <taxon>Legeriomycetaceae</taxon>
        <taxon>Zancudomyces</taxon>
    </lineage>
</organism>
<dbReference type="EMBL" id="LSSK01001070">
    <property type="protein sequence ID" value="OMH80827.1"/>
    <property type="molecule type" value="Genomic_DNA"/>
</dbReference>
<dbReference type="GO" id="GO:0019843">
    <property type="term" value="F:rRNA binding"/>
    <property type="evidence" value="ECO:0007669"/>
    <property type="project" value="TreeGrafter"/>
</dbReference>
<accession>A0A1R1PDD3</accession>
<name>A0A1R1PDD3_ZANCU</name>